<keyword evidence="3" id="KW-1185">Reference proteome</keyword>
<feature type="compositionally biased region" description="Polar residues" evidence="1">
    <location>
        <begin position="36"/>
        <end position="52"/>
    </location>
</feature>
<name>A0AAV3NKP2_LITER</name>
<accession>A0AAV3NKP2</accession>
<dbReference type="PANTHER" id="PTHR11439">
    <property type="entry name" value="GAG-POL-RELATED RETROTRANSPOSON"/>
    <property type="match status" value="1"/>
</dbReference>
<evidence type="ECO:0000313" key="3">
    <source>
        <dbReference type="Proteomes" id="UP001454036"/>
    </source>
</evidence>
<dbReference type="AlphaFoldDB" id="A0AAV3NKP2"/>
<protein>
    <submittedName>
        <fullName evidence="2">Uncharacterized protein</fullName>
    </submittedName>
</protein>
<evidence type="ECO:0000313" key="2">
    <source>
        <dbReference type="EMBL" id="GAA0138333.1"/>
    </source>
</evidence>
<proteinExistence type="predicted"/>
<dbReference type="PANTHER" id="PTHR11439:SF450">
    <property type="entry name" value="REVERSE TRANSCRIPTASE TY1_COPIA-TYPE DOMAIN-CONTAINING PROTEIN"/>
    <property type="match status" value="1"/>
</dbReference>
<organism evidence="2 3">
    <name type="scientific">Lithospermum erythrorhizon</name>
    <name type="common">Purple gromwell</name>
    <name type="synonym">Lithospermum officinale var. erythrorhizon</name>
    <dbReference type="NCBI Taxonomy" id="34254"/>
    <lineage>
        <taxon>Eukaryota</taxon>
        <taxon>Viridiplantae</taxon>
        <taxon>Streptophyta</taxon>
        <taxon>Embryophyta</taxon>
        <taxon>Tracheophyta</taxon>
        <taxon>Spermatophyta</taxon>
        <taxon>Magnoliopsida</taxon>
        <taxon>eudicotyledons</taxon>
        <taxon>Gunneridae</taxon>
        <taxon>Pentapetalae</taxon>
        <taxon>asterids</taxon>
        <taxon>lamiids</taxon>
        <taxon>Boraginales</taxon>
        <taxon>Boraginaceae</taxon>
        <taxon>Boraginoideae</taxon>
        <taxon>Lithospermeae</taxon>
        <taxon>Lithospermum</taxon>
    </lineage>
</organism>
<reference evidence="2 3" key="1">
    <citation type="submission" date="2024-01" db="EMBL/GenBank/DDBJ databases">
        <title>The complete chloroplast genome sequence of Lithospermum erythrorhizon: insights into the phylogenetic relationship among Boraginaceae species and the maternal lineages of purple gromwells.</title>
        <authorList>
            <person name="Okada T."/>
            <person name="Watanabe K."/>
        </authorList>
    </citation>
    <scope>NUCLEOTIDE SEQUENCE [LARGE SCALE GENOMIC DNA]</scope>
</reference>
<feature type="compositionally biased region" description="Pro residues" evidence="1">
    <location>
        <begin position="72"/>
        <end position="85"/>
    </location>
</feature>
<dbReference type="CDD" id="cd09272">
    <property type="entry name" value="RNase_HI_RT_Ty1"/>
    <property type="match status" value="1"/>
</dbReference>
<dbReference type="Proteomes" id="UP001454036">
    <property type="component" value="Unassembled WGS sequence"/>
</dbReference>
<feature type="region of interest" description="Disordered" evidence="1">
    <location>
        <begin position="1"/>
        <end position="52"/>
    </location>
</feature>
<gene>
    <name evidence="2" type="ORF">LIER_00096</name>
</gene>
<comment type="caution">
    <text evidence="2">The sequence shown here is derived from an EMBL/GenBank/DDBJ whole genome shotgun (WGS) entry which is preliminary data.</text>
</comment>
<feature type="region of interest" description="Disordered" evidence="1">
    <location>
        <begin position="66"/>
        <end position="85"/>
    </location>
</feature>
<evidence type="ECO:0000256" key="1">
    <source>
        <dbReference type="SAM" id="MobiDB-lite"/>
    </source>
</evidence>
<sequence>MVLEHDPNGQEQQQQQQHPLQENPPASPTDPITHPTGLSANPSAFTTTDGTHQTHLPRIRIAAAVPSVSSPNTPPSAPVVPSRVPPLPPVKHHMVTRTSTGHIRMTARWIYKLKRDSAGRVTRCRACLVAKGMADCKGVSTPLAVSSLGSASPLASSFSDPTRYRQDCHWDVVKRILSYLQPTKDLDRLSTGGHAVYFGSNLVSWKQRIVSRSSTEAEYKSPADCASEMMWMLSLFRELGGSLVSPHVLWCDNIGATYLAANPVYHPHTKHTQIDYDFVREKIASNQLQILFVSTKDHITDIFTKALPIKSFSFFHDKLQVGVPLLGLGGGGGRDIIVDTCLDYALL</sequence>
<dbReference type="EMBL" id="BAABME010000006">
    <property type="protein sequence ID" value="GAA0138333.1"/>
    <property type="molecule type" value="Genomic_DNA"/>
</dbReference>